<gene>
    <name evidence="2" type="ORF">EUX98_g7703</name>
</gene>
<dbReference type="Proteomes" id="UP000308730">
    <property type="component" value="Unassembled WGS sequence"/>
</dbReference>
<proteinExistence type="predicted"/>
<evidence type="ECO:0000313" key="2">
    <source>
        <dbReference type="EMBL" id="THH26489.1"/>
    </source>
</evidence>
<name>A0A4S4ML74_9APHY</name>
<evidence type="ECO:0000256" key="1">
    <source>
        <dbReference type="SAM" id="MobiDB-lite"/>
    </source>
</evidence>
<feature type="region of interest" description="Disordered" evidence="1">
    <location>
        <begin position="23"/>
        <end position="60"/>
    </location>
</feature>
<protein>
    <submittedName>
        <fullName evidence="2">Uncharacterized protein</fullName>
    </submittedName>
</protein>
<accession>A0A4S4ML74</accession>
<dbReference type="EMBL" id="SGPM01000343">
    <property type="protein sequence ID" value="THH26489.1"/>
    <property type="molecule type" value="Genomic_DNA"/>
</dbReference>
<reference evidence="2 3" key="1">
    <citation type="submission" date="2019-02" db="EMBL/GenBank/DDBJ databases">
        <title>Genome sequencing of the rare red list fungi Antrodiella citrinella (Flaviporus citrinellus).</title>
        <authorList>
            <person name="Buettner E."/>
            <person name="Kellner H."/>
        </authorList>
    </citation>
    <scope>NUCLEOTIDE SEQUENCE [LARGE SCALE GENOMIC DNA]</scope>
    <source>
        <strain evidence="2 3">DSM 108506</strain>
    </source>
</reference>
<feature type="compositionally biased region" description="Polar residues" evidence="1">
    <location>
        <begin position="38"/>
        <end position="50"/>
    </location>
</feature>
<comment type="caution">
    <text evidence="2">The sequence shown here is derived from an EMBL/GenBank/DDBJ whole genome shotgun (WGS) entry which is preliminary data.</text>
</comment>
<dbReference type="AlphaFoldDB" id="A0A4S4ML74"/>
<feature type="compositionally biased region" description="Basic and acidic residues" evidence="1">
    <location>
        <begin position="23"/>
        <end position="36"/>
    </location>
</feature>
<dbReference type="OrthoDB" id="3268823at2759"/>
<organism evidence="2 3">
    <name type="scientific">Antrodiella citrinella</name>
    <dbReference type="NCBI Taxonomy" id="2447956"/>
    <lineage>
        <taxon>Eukaryota</taxon>
        <taxon>Fungi</taxon>
        <taxon>Dikarya</taxon>
        <taxon>Basidiomycota</taxon>
        <taxon>Agaricomycotina</taxon>
        <taxon>Agaricomycetes</taxon>
        <taxon>Polyporales</taxon>
        <taxon>Steccherinaceae</taxon>
        <taxon>Antrodiella</taxon>
    </lineage>
</organism>
<keyword evidence="3" id="KW-1185">Reference proteome</keyword>
<sequence>MHAFGVGALPSNTSESGVARLLDEHTSVDNARRADNSHAPSGTANTSARSGSVGIVGFAA</sequence>
<evidence type="ECO:0000313" key="3">
    <source>
        <dbReference type="Proteomes" id="UP000308730"/>
    </source>
</evidence>